<protein>
    <recommendedName>
        <fullName evidence="1">Methyltransferase domain-containing protein</fullName>
    </recommendedName>
</protein>
<dbReference type="EMBL" id="BNAP01000004">
    <property type="protein sequence ID" value="GHG87444.1"/>
    <property type="molecule type" value="Genomic_DNA"/>
</dbReference>
<dbReference type="Proteomes" id="UP000611500">
    <property type="component" value="Unassembled WGS sequence"/>
</dbReference>
<evidence type="ECO:0000313" key="2">
    <source>
        <dbReference type="EMBL" id="GHG87444.1"/>
    </source>
</evidence>
<organism evidence="2 3">
    <name type="scientific">Pseudodonghicola xiamenensis</name>
    <dbReference type="NCBI Taxonomy" id="337702"/>
    <lineage>
        <taxon>Bacteria</taxon>
        <taxon>Pseudomonadati</taxon>
        <taxon>Pseudomonadota</taxon>
        <taxon>Alphaproteobacteria</taxon>
        <taxon>Rhodobacterales</taxon>
        <taxon>Paracoccaceae</taxon>
        <taxon>Pseudodonghicola</taxon>
    </lineage>
</organism>
<dbReference type="Gene3D" id="3.40.50.150">
    <property type="entry name" value="Vaccinia Virus protein VP39"/>
    <property type="match status" value="1"/>
</dbReference>
<reference evidence="2" key="2">
    <citation type="submission" date="2020-09" db="EMBL/GenBank/DDBJ databases">
        <authorList>
            <person name="Sun Q."/>
            <person name="Zhou Y."/>
        </authorList>
    </citation>
    <scope>NUCLEOTIDE SEQUENCE</scope>
    <source>
        <strain evidence="2">CGMCC 1.7081</strain>
    </source>
</reference>
<dbReference type="InterPro" id="IPR029063">
    <property type="entry name" value="SAM-dependent_MTases_sf"/>
</dbReference>
<dbReference type="SUPFAM" id="SSF53335">
    <property type="entry name" value="S-adenosyl-L-methionine-dependent methyltransferases"/>
    <property type="match status" value="1"/>
</dbReference>
<dbReference type="CDD" id="cd02440">
    <property type="entry name" value="AdoMet_MTases"/>
    <property type="match status" value="1"/>
</dbReference>
<evidence type="ECO:0000259" key="1">
    <source>
        <dbReference type="Pfam" id="PF13649"/>
    </source>
</evidence>
<dbReference type="RefSeq" id="WP_035366315.1">
    <property type="nucleotide sequence ID" value="NZ_BNAP01000004.1"/>
</dbReference>
<name>A0A8J3H7E4_9RHOB</name>
<dbReference type="Pfam" id="PF13649">
    <property type="entry name" value="Methyltransf_25"/>
    <property type="match status" value="1"/>
</dbReference>
<keyword evidence="3" id="KW-1185">Reference proteome</keyword>
<gene>
    <name evidence="2" type="ORF">GCM10010961_15890</name>
</gene>
<accession>A0A8J3H7E4</accession>
<dbReference type="AlphaFoldDB" id="A0A8J3H7E4"/>
<feature type="domain" description="Methyltransferase" evidence="1">
    <location>
        <begin position="66"/>
        <end position="158"/>
    </location>
</feature>
<sequence length="268" mass="29153">MAKSQTIGDFTAANRAAWEASAHLHETGAAWEELLAQAARPGFSVLDQELTATLQGLKLEGKSAVQICCNNARELLSLAALGIRPALGIDQSAAFLRQGEKLAAAAGLSPRLVAADIYDLPPDLGRFDLALITIGALGWMPDLPEFFRKVAELLQPGGRLVIYETHPILEIFDPAGDTPFEPSLGYFDKRPLEVTDMIAYDGGDHGVGETGYWFIHTLGDIVTASIAAGLDLLRLEEFPHSIREPEYDIYAGREAQLPMSYCMVSRKR</sequence>
<reference evidence="2" key="1">
    <citation type="journal article" date="2014" name="Int. J. Syst. Evol. Microbiol.">
        <title>Complete genome sequence of Corynebacterium casei LMG S-19264T (=DSM 44701T), isolated from a smear-ripened cheese.</title>
        <authorList>
            <consortium name="US DOE Joint Genome Institute (JGI-PGF)"/>
            <person name="Walter F."/>
            <person name="Albersmeier A."/>
            <person name="Kalinowski J."/>
            <person name="Ruckert C."/>
        </authorList>
    </citation>
    <scope>NUCLEOTIDE SEQUENCE</scope>
    <source>
        <strain evidence="2">CGMCC 1.7081</strain>
    </source>
</reference>
<comment type="caution">
    <text evidence="2">The sequence shown here is derived from an EMBL/GenBank/DDBJ whole genome shotgun (WGS) entry which is preliminary data.</text>
</comment>
<evidence type="ECO:0000313" key="3">
    <source>
        <dbReference type="Proteomes" id="UP000611500"/>
    </source>
</evidence>
<proteinExistence type="predicted"/>
<dbReference type="InterPro" id="IPR041698">
    <property type="entry name" value="Methyltransf_25"/>
</dbReference>